<dbReference type="InterPro" id="IPR035069">
    <property type="entry name" value="TTHA1013/TTHA0281-like"/>
</dbReference>
<keyword evidence="2" id="KW-1185">Reference proteome</keyword>
<organism evidence="1 2">
    <name type="scientific">Candidatus Fervidibacter sacchari</name>
    <dbReference type="NCBI Taxonomy" id="1448929"/>
    <lineage>
        <taxon>Bacteria</taxon>
        <taxon>Candidatus Fervidibacterota</taxon>
        <taxon>Candidatus Fervidibacter</taxon>
    </lineage>
</organism>
<dbReference type="SUPFAM" id="SSF143100">
    <property type="entry name" value="TTHA1013/TTHA0281-like"/>
    <property type="match status" value="1"/>
</dbReference>
<proteinExistence type="predicted"/>
<accession>A0ABT2ENL4</accession>
<name>A0ABT2ENL4_9BACT</name>
<evidence type="ECO:0000313" key="1">
    <source>
        <dbReference type="EMBL" id="MCS3919031.1"/>
    </source>
</evidence>
<evidence type="ECO:0000313" key="2">
    <source>
        <dbReference type="Proteomes" id="UP001204798"/>
    </source>
</evidence>
<dbReference type="EMBL" id="JANUCP010000002">
    <property type="protein sequence ID" value="MCS3919031.1"/>
    <property type="molecule type" value="Genomic_DNA"/>
</dbReference>
<dbReference type="Gene3D" id="3.30.160.250">
    <property type="match status" value="1"/>
</dbReference>
<protein>
    <submittedName>
        <fullName evidence="1">RNase H-like HicB family nuclease</fullName>
    </submittedName>
</protein>
<sequence length="109" mass="12575">MVTTTEVQTLEFRIVRQVKTDPPLTFTVEMRYSPEDKGYIADCYEMDAFAWGETPEEAIENLLDVMLGFAEVMVEDLKEYPNLRDPRLPYAHFIVKLGSEEALRKVLGL</sequence>
<gene>
    <name evidence="1" type="ORF">M2350_001431</name>
</gene>
<comment type="caution">
    <text evidence="1">The sequence shown here is derived from an EMBL/GenBank/DDBJ whole genome shotgun (WGS) entry which is preliminary data.</text>
</comment>
<reference evidence="1 2" key="1">
    <citation type="submission" date="2022-08" db="EMBL/GenBank/DDBJ databases">
        <title>Bacterial and archaeal communities from various locations to study Microbial Dark Matter (Phase II).</title>
        <authorList>
            <person name="Stepanauskas R."/>
        </authorList>
    </citation>
    <scope>NUCLEOTIDE SEQUENCE [LARGE SCALE GENOMIC DNA]</scope>
    <source>
        <strain evidence="1 2">PD1</strain>
    </source>
</reference>
<dbReference type="Proteomes" id="UP001204798">
    <property type="component" value="Unassembled WGS sequence"/>
</dbReference>
<dbReference type="RefSeq" id="WP_259095109.1">
    <property type="nucleotide sequence ID" value="NZ_CP130454.1"/>
</dbReference>